<evidence type="ECO:0000313" key="2">
    <source>
        <dbReference type="Proteomes" id="UP001060215"/>
    </source>
</evidence>
<accession>A0ACC0F184</accession>
<sequence length="880" mass="99820">MLVTRRAYDVEVTTRIADIQRERVLMGTEHTKTGVKNGEGEKLSVPPGFASLTSFVLKRVENSEETCSSMALGMEFEPEPTQVDITCSINDITKLKRSLKRRPWLLDDQYTHKHEESDSEQLDMNIPSKTCLPKGVTRGCSICSNCQKVTARWRPEEACMTVFEDAPVFHPSEEEFKDTLKYVASIRPQAGSYGICRIVPPPSWQPPCLLKEKNIWECSKFTAYSQRINELQHLYSERKLQGNHEKMKGKRRRTLGMSLECGSDEVFVSDPDKTGHFNDGFEFKPGEEFTLEAFKKYADDFKRQYFCMEGRVTESDDNSSVFENHWEPSVENIEGEYRRIVENPTEEIEVLLGLNLESRVLGSGFPVVSDSAETFEYPEYEESGWNLNNISKLPGSLLAFESNKTSSISFPRLFVGMCFSSLLWKVEEHHLYSLCYMHLGAPKVWYGIPGRCYFKFEAAVKKYFPDVLVENSGLLNKMVTQLSPSILKSEGIPVYRCVQYPREFVLVLPGTYQSGFDCGFNCTEKAKFSPFDWLPHGQNAVELYGEQGRKTSISHDKLLLRAAMEVVRAQWEISLMRKNSEYYLRWKALCGKDGILSKALKSRIKQESLRREYLCNSSQSQEMEMDFDSTSKRECVICLYDLHLSATSCPCSPDRYSCLKHSKQLCSCPWSARFFLFRYSITKLNVLAEALEGKLSAVYRWATENLGLAMRTHFPIEEFQVPSLVGDGLPFTGANQEGFKSHNTTMTNGINSKLKEKENTTAFTVSSEGVISDASSAQTKKPSEVFSDKISMLCTSQSEKERSDLGLQFKEKGSFTVNSNLHARLRKGVTLVEPPHSLSYKQTVLKEGPTGILASEKQIPEKSSICQSNVILIISDDEGE</sequence>
<organism evidence="1 2">
    <name type="scientific">Camellia lanceoleosa</name>
    <dbReference type="NCBI Taxonomy" id="1840588"/>
    <lineage>
        <taxon>Eukaryota</taxon>
        <taxon>Viridiplantae</taxon>
        <taxon>Streptophyta</taxon>
        <taxon>Embryophyta</taxon>
        <taxon>Tracheophyta</taxon>
        <taxon>Spermatophyta</taxon>
        <taxon>Magnoliopsida</taxon>
        <taxon>eudicotyledons</taxon>
        <taxon>Gunneridae</taxon>
        <taxon>Pentapetalae</taxon>
        <taxon>asterids</taxon>
        <taxon>Ericales</taxon>
        <taxon>Theaceae</taxon>
        <taxon>Camellia</taxon>
    </lineage>
</organism>
<reference evidence="1 2" key="1">
    <citation type="journal article" date="2022" name="Plant J.">
        <title>Chromosome-level genome of Camellia lanceoleosa provides a valuable resource for understanding genome evolution and self-incompatibility.</title>
        <authorList>
            <person name="Gong W."/>
            <person name="Xiao S."/>
            <person name="Wang L."/>
            <person name="Liao Z."/>
            <person name="Chang Y."/>
            <person name="Mo W."/>
            <person name="Hu G."/>
            <person name="Li W."/>
            <person name="Zhao G."/>
            <person name="Zhu H."/>
            <person name="Hu X."/>
            <person name="Ji K."/>
            <person name="Xiang X."/>
            <person name="Song Q."/>
            <person name="Yuan D."/>
            <person name="Jin S."/>
            <person name="Zhang L."/>
        </authorList>
    </citation>
    <scope>NUCLEOTIDE SEQUENCE [LARGE SCALE GENOMIC DNA]</scope>
    <source>
        <strain evidence="1">SQ_2022a</strain>
    </source>
</reference>
<gene>
    <name evidence="1" type="ORF">LOK49_LG15G00654</name>
</gene>
<proteinExistence type="predicted"/>
<dbReference type="EMBL" id="CM045768">
    <property type="protein sequence ID" value="KAI7982370.1"/>
    <property type="molecule type" value="Genomic_DNA"/>
</dbReference>
<keyword evidence="2" id="KW-1185">Reference proteome</keyword>
<dbReference type="Proteomes" id="UP001060215">
    <property type="component" value="Chromosome 11"/>
</dbReference>
<name>A0ACC0F184_9ERIC</name>
<protein>
    <submittedName>
        <fullName evidence="1">Lysine-specific demethylase JMJ16</fullName>
    </submittedName>
</protein>
<evidence type="ECO:0000313" key="1">
    <source>
        <dbReference type="EMBL" id="KAI7982370.1"/>
    </source>
</evidence>
<comment type="caution">
    <text evidence="1">The sequence shown here is derived from an EMBL/GenBank/DDBJ whole genome shotgun (WGS) entry which is preliminary data.</text>
</comment>